<keyword evidence="6" id="KW-1185">Reference proteome</keyword>
<evidence type="ECO:0000313" key="5">
    <source>
        <dbReference type="EMBL" id="ONH27317.1"/>
    </source>
</evidence>
<dbReference type="SMART" id="SM00382">
    <property type="entry name" value="AAA"/>
    <property type="match status" value="1"/>
</dbReference>
<organism evidence="5 6">
    <name type="scientific">Pseudofrankia asymbiotica</name>
    <dbReference type="NCBI Taxonomy" id="1834516"/>
    <lineage>
        <taxon>Bacteria</taxon>
        <taxon>Bacillati</taxon>
        <taxon>Actinomycetota</taxon>
        <taxon>Actinomycetes</taxon>
        <taxon>Frankiales</taxon>
        <taxon>Frankiaceae</taxon>
        <taxon>Pseudofrankia</taxon>
    </lineage>
</organism>
<dbReference type="PANTHER" id="PTHR43875:SF1">
    <property type="entry name" value="OSMOPROTECTIVE COMPOUNDS UPTAKE ATP-BINDING PROTEIN GGTA"/>
    <property type="match status" value="1"/>
</dbReference>
<proteinExistence type="predicted"/>
<dbReference type="RefSeq" id="WP_076819158.1">
    <property type="nucleotide sequence ID" value="NZ_MOMC01000046.1"/>
</dbReference>
<dbReference type="InterPro" id="IPR027417">
    <property type="entry name" value="P-loop_NTPase"/>
</dbReference>
<dbReference type="PANTHER" id="PTHR43875">
    <property type="entry name" value="MALTODEXTRIN IMPORT ATP-BINDING PROTEIN MSMX"/>
    <property type="match status" value="1"/>
</dbReference>
<evidence type="ECO:0000259" key="4">
    <source>
        <dbReference type="PROSITE" id="PS50893"/>
    </source>
</evidence>
<dbReference type="GO" id="GO:0005524">
    <property type="term" value="F:ATP binding"/>
    <property type="evidence" value="ECO:0007669"/>
    <property type="project" value="UniProtKB-KW"/>
</dbReference>
<evidence type="ECO:0000256" key="3">
    <source>
        <dbReference type="ARBA" id="ARBA00022840"/>
    </source>
</evidence>
<dbReference type="InterPro" id="IPR012340">
    <property type="entry name" value="NA-bd_OB-fold"/>
</dbReference>
<dbReference type="GO" id="GO:0016887">
    <property type="term" value="F:ATP hydrolysis activity"/>
    <property type="evidence" value="ECO:0007669"/>
    <property type="project" value="InterPro"/>
</dbReference>
<feature type="domain" description="ABC transporter" evidence="4">
    <location>
        <begin position="4"/>
        <end position="234"/>
    </location>
</feature>
<dbReference type="Pfam" id="PF00005">
    <property type="entry name" value="ABC_tran"/>
    <property type="match status" value="1"/>
</dbReference>
<dbReference type="OrthoDB" id="7838608at2"/>
<name>A0A1V2I6Y6_9ACTN</name>
<evidence type="ECO:0000256" key="2">
    <source>
        <dbReference type="ARBA" id="ARBA00022741"/>
    </source>
</evidence>
<dbReference type="InterPro" id="IPR017871">
    <property type="entry name" value="ABC_transporter-like_CS"/>
</dbReference>
<dbReference type="Gene3D" id="2.40.50.100">
    <property type="match status" value="1"/>
</dbReference>
<dbReference type="EMBL" id="MOMC01000046">
    <property type="protein sequence ID" value="ONH27317.1"/>
    <property type="molecule type" value="Genomic_DNA"/>
</dbReference>
<keyword evidence="3" id="KW-0067">ATP-binding</keyword>
<evidence type="ECO:0000256" key="1">
    <source>
        <dbReference type="ARBA" id="ARBA00022448"/>
    </source>
</evidence>
<dbReference type="InterPro" id="IPR003593">
    <property type="entry name" value="AAA+_ATPase"/>
</dbReference>
<dbReference type="SUPFAM" id="SSF50331">
    <property type="entry name" value="MOP-like"/>
    <property type="match status" value="1"/>
</dbReference>
<dbReference type="PROSITE" id="PS50893">
    <property type="entry name" value="ABC_TRANSPORTER_2"/>
    <property type="match status" value="1"/>
</dbReference>
<keyword evidence="1" id="KW-0813">Transport</keyword>
<gene>
    <name evidence="5" type="ORF">BL253_22470</name>
</gene>
<dbReference type="InterPro" id="IPR008995">
    <property type="entry name" value="Mo/tungstate-bd_C_term_dom"/>
</dbReference>
<dbReference type="InterPro" id="IPR047641">
    <property type="entry name" value="ABC_transpr_MalK/UgpC-like"/>
</dbReference>
<reference evidence="6" key="1">
    <citation type="submission" date="2016-10" db="EMBL/GenBank/DDBJ databases">
        <title>Frankia sp. NRRL B-16386 Genome sequencing.</title>
        <authorList>
            <person name="Ghodhbane-Gtari F."/>
            <person name="Swanson E."/>
            <person name="Gueddou A."/>
            <person name="Hezbri K."/>
            <person name="Ktari K."/>
            <person name="Nouioui I."/>
            <person name="Morris K."/>
            <person name="Simpson S."/>
            <person name="Abebe-Akele F."/>
            <person name="Thomas K."/>
            <person name="Gtari M."/>
            <person name="Tisa L.S."/>
        </authorList>
    </citation>
    <scope>NUCLEOTIDE SEQUENCE [LARGE SCALE GENOMIC DNA]</scope>
    <source>
        <strain evidence="6">NRRL B-16386</strain>
    </source>
</reference>
<keyword evidence="2" id="KW-0547">Nucleotide-binding</keyword>
<dbReference type="PROSITE" id="PS00211">
    <property type="entry name" value="ABC_TRANSPORTER_1"/>
    <property type="match status" value="1"/>
</dbReference>
<dbReference type="InterPro" id="IPR003439">
    <property type="entry name" value="ABC_transporter-like_ATP-bd"/>
</dbReference>
<sequence>MSTIELRDVTLAYDVRPVLDHINLTVEDGEFLVLVGPSGSGKTTALRIVAGLLQPSSGQVLVGGRDVTKVPPADRDLAMVFQSYALYPHMTVRNNMAFGLRLAGVHRKERDQRVERAAEVLGITDLLDRRPKALSGGQRQRVAMGRAIVREPQAFLMDEPLSNLDAKLRTQVRAQIARIQRTLGVTTLYVTHDQIEAMTMADRIAVLHDGRLQQLGTPEDLFSRPANVFVAAFIGSPPTNLIPGTLTTEDGQTALRVGGQTLVLPASIATAVAASSTPDILVGVRPHDVEIKPPDGSALDLQVDIDLVERLGTETLAHGEMVTGSVSGAAAQAAHALIAADDELPTDPEKHRFTAALDPHTPITTGGRLPLYVAAERLHLFDAETGTTLRTATQSLAPSAAGAAAPAA</sequence>
<dbReference type="AlphaFoldDB" id="A0A1V2I6Y6"/>
<dbReference type="Proteomes" id="UP000188929">
    <property type="component" value="Unassembled WGS sequence"/>
</dbReference>
<dbReference type="GO" id="GO:0140359">
    <property type="term" value="F:ABC-type transporter activity"/>
    <property type="evidence" value="ECO:0007669"/>
    <property type="project" value="InterPro"/>
</dbReference>
<dbReference type="GO" id="GO:0055052">
    <property type="term" value="C:ATP-binding cassette (ABC) transporter complex, substrate-binding subunit-containing"/>
    <property type="evidence" value="ECO:0007669"/>
    <property type="project" value="TreeGrafter"/>
</dbReference>
<dbReference type="STRING" id="1834516.BL253_22470"/>
<dbReference type="Gene3D" id="2.40.50.140">
    <property type="entry name" value="Nucleic acid-binding proteins"/>
    <property type="match status" value="1"/>
</dbReference>
<evidence type="ECO:0000313" key="6">
    <source>
        <dbReference type="Proteomes" id="UP000188929"/>
    </source>
</evidence>
<dbReference type="FunFam" id="3.40.50.300:FF:000042">
    <property type="entry name" value="Maltose/maltodextrin ABC transporter, ATP-binding protein"/>
    <property type="match status" value="1"/>
</dbReference>
<dbReference type="InterPro" id="IPR015855">
    <property type="entry name" value="ABC_transpr_MalK-like"/>
</dbReference>
<accession>A0A1V2I6Y6</accession>
<dbReference type="SUPFAM" id="SSF52540">
    <property type="entry name" value="P-loop containing nucleoside triphosphate hydrolases"/>
    <property type="match status" value="1"/>
</dbReference>
<dbReference type="GO" id="GO:0008643">
    <property type="term" value="P:carbohydrate transport"/>
    <property type="evidence" value="ECO:0007669"/>
    <property type="project" value="InterPro"/>
</dbReference>
<dbReference type="CDD" id="cd03301">
    <property type="entry name" value="ABC_MalK_N"/>
    <property type="match status" value="1"/>
</dbReference>
<comment type="caution">
    <text evidence="5">The sequence shown here is derived from an EMBL/GenBank/DDBJ whole genome shotgun (WGS) entry which is preliminary data.</text>
</comment>
<protein>
    <submittedName>
        <fullName evidence="5">ABC transporter</fullName>
    </submittedName>
</protein>
<dbReference type="Gene3D" id="3.40.50.300">
    <property type="entry name" value="P-loop containing nucleotide triphosphate hydrolases"/>
    <property type="match status" value="1"/>
</dbReference>